<proteinExistence type="inferred from homology"/>
<feature type="domain" description="Rieske" evidence="10">
    <location>
        <begin position="84"/>
        <end position="179"/>
    </location>
</feature>
<keyword evidence="9" id="KW-0411">Iron-sulfur</keyword>
<dbReference type="Pfam" id="PF07992">
    <property type="entry name" value="Pyr_redox_2"/>
    <property type="match status" value="1"/>
</dbReference>
<keyword evidence="12" id="KW-1185">Reference proteome</keyword>
<dbReference type="PROSITE" id="PS51296">
    <property type="entry name" value="RIESKE"/>
    <property type="match status" value="1"/>
</dbReference>
<name>A0ABD3V6E0_SINWO</name>
<sequence length="605" mass="65266">MVLPPLRSAVIGLILVKPSSRLFSSQSRPPFFFRLLTSVNKNGTTVILSAAQSMPIYKVPQPVTTVRNQSSKADTAMAANQVEAVVCGVDELKDGEMREVDVGGEKALLVKQGSEFFAVGAKCTHYGAPLSKGVLCNGRVRCPWHGACFNVKTGDIEEFPGLDSLPKYQVEVANGKVKIRAEKSSLATSKRQKAMCKASAANQKSVVIIGGGPASVSCAETLRQEGFQGKITLVSKDKYLPYDRIKLSKAMDIAPEAIALRNQDFYSSNDITVQTNKEVKSVSASSKSVKFVDGSSLKFDSLLIATGGRPRVLPIPGADLKNVFFLRTPDDANAIAQKAKGKKVVIIGSSFIGMEVAAFLADKAESVSVVDIIKVPFQLVLGDKVGAVLQKMHEEKGVKFHFESGIKEFLGKNGFVSEAVLSNGTKLPADVCILGVGVVPSTEFLKDSGIKMTDRGFIPVNQFMQTDQPDIFAAGDIVEFPLFSVGGKDVNIQHWQMAHAHGRNAALNIVGKKHGIKSVPFFWTVMYGKSVRYTGYGPGYDDVVVHGELDAQKFVAFYTKGNEVVAVASMNFDPIVAQAAEMMQAGKKIMKSDVVKDPTAWLQKL</sequence>
<dbReference type="CDD" id="cd03478">
    <property type="entry name" value="Rieske_AIFL_N"/>
    <property type="match status" value="1"/>
</dbReference>
<dbReference type="SUPFAM" id="SSF50022">
    <property type="entry name" value="ISP domain"/>
    <property type="match status" value="1"/>
</dbReference>
<dbReference type="InterPro" id="IPR028202">
    <property type="entry name" value="Reductase_C"/>
</dbReference>
<dbReference type="EMBL" id="JBJQND010000013">
    <property type="protein sequence ID" value="KAL3857179.1"/>
    <property type="molecule type" value="Genomic_DNA"/>
</dbReference>
<dbReference type="Gene3D" id="3.30.390.30">
    <property type="match status" value="1"/>
</dbReference>
<dbReference type="InterPro" id="IPR017941">
    <property type="entry name" value="Rieske_2Fe-2S"/>
</dbReference>
<evidence type="ECO:0000313" key="12">
    <source>
        <dbReference type="Proteomes" id="UP001634394"/>
    </source>
</evidence>
<dbReference type="PANTHER" id="PTHR43557:SF2">
    <property type="entry name" value="RIESKE DOMAIN-CONTAINING PROTEIN-RELATED"/>
    <property type="match status" value="1"/>
</dbReference>
<evidence type="ECO:0000256" key="3">
    <source>
        <dbReference type="ARBA" id="ARBA00022630"/>
    </source>
</evidence>
<dbReference type="Proteomes" id="UP001634394">
    <property type="component" value="Unassembled WGS sequence"/>
</dbReference>
<keyword evidence="5" id="KW-0479">Metal-binding</keyword>
<reference evidence="11 12" key="1">
    <citation type="submission" date="2024-11" db="EMBL/GenBank/DDBJ databases">
        <title>Chromosome-level genome assembly of the freshwater bivalve Anodonta woodiana.</title>
        <authorList>
            <person name="Chen X."/>
        </authorList>
    </citation>
    <scope>NUCLEOTIDE SEQUENCE [LARGE SCALE GENOMIC DNA]</scope>
    <source>
        <strain evidence="11">MN2024</strain>
        <tissue evidence="11">Gills</tissue>
    </source>
</reference>
<dbReference type="AlphaFoldDB" id="A0ABD3V6E0"/>
<keyword evidence="4" id="KW-0001">2Fe-2S</keyword>
<protein>
    <recommendedName>
        <fullName evidence="10">Rieske domain-containing protein</fullName>
    </recommendedName>
</protein>
<dbReference type="InterPro" id="IPR016156">
    <property type="entry name" value="FAD/NAD-linked_Rdtase_dimer_sf"/>
</dbReference>
<gene>
    <name evidence="11" type="ORF">ACJMK2_011871</name>
</gene>
<accession>A0ABD3V6E0</accession>
<comment type="caution">
    <text evidence="11">The sequence shown here is derived from an EMBL/GenBank/DDBJ whole genome shotgun (WGS) entry which is preliminary data.</text>
</comment>
<dbReference type="Pfam" id="PF00355">
    <property type="entry name" value="Rieske"/>
    <property type="match status" value="1"/>
</dbReference>
<keyword evidence="3" id="KW-0285">Flavoprotein</keyword>
<evidence type="ECO:0000256" key="8">
    <source>
        <dbReference type="ARBA" id="ARBA00023004"/>
    </source>
</evidence>
<evidence type="ECO:0000256" key="6">
    <source>
        <dbReference type="ARBA" id="ARBA00022827"/>
    </source>
</evidence>
<dbReference type="InterPro" id="IPR036188">
    <property type="entry name" value="FAD/NAD-bd_sf"/>
</dbReference>
<dbReference type="PANTHER" id="PTHR43557">
    <property type="entry name" value="APOPTOSIS-INDUCING FACTOR 1"/>
    <property type="match status" value="1"/>
</dbReference>
<dbReference type="FunFam" id="2.102.10.10:FF:000003">
    <property type="entry name" value="apoptosis-inducing factor 3 isoform X2"/>
    <property type="match status" value="1"/>
</dbReference>
<evidence type="ECO:0000256" key="2">
    <source>
        <dbReference type="ARBA" id="ARBA00006442"/>
    </source>
</evidence>
<evidence type="ECO:0000256" key="4">
    <source>
        <dbReference type="ARBA" id="ARBA00022714"/>
    </source>
</evidence>
<dbReference type="Pfam" id="PF14759">
    <property type="entry name" value="Reductase_C"/>
    <property type="match status" value="1"/>
</dbReference>
<dbReference type="Gene3D" id="2.102.10.10">
    <property type="entry name" value="Rieske [2Fe-2S] iron-sulphur domain"/>
    <property type="match status" value="1"/>
</dbReference>
<evidence type="ECO:0000256" key="1">
    <source>
        <dbReference type="ARBA" id="ARBA00001974"/>
    </source>
</evidence>
<comment type="similarity">
    <text evidence="2">Belongs to the FAD-dependent oxidoreductase family.</text>
</comment>
<dbReference type="PRINTS" id="PR00368">
    <property type="entry name" value="FADPNR"/>
</dbReference>
<dbReference type="InterPro" id="IPR023753">
    <property type="entry name" value="FAD/NAD-binding_dom"/>
</dbReference>
<dbReference type="SUPFAM" id="SSF55424">
    <property type="entry name" value="FAD/NAD-linked reductases, dimerisation (C-terminal) domain"/>
    <property type="match status" value="1"/>
</dbReference>
<evidence type="ECO:0000256" key="9">
    <source>
        <dbReference type="ARBA" id="ARBA00023014"/>
    </source>
</evidence>
<dbReference type="Gene3D" id="3.50.50.60">
    <property type="entry name" value="FAD/NAD(P)-binding domain"/>
    <property type="match status" value="2"/>
</dbReference>
<organism evidence="11 12">
    <name type="scientific">Sinanodonta woodiana</name>
    <name type="common">Chinese pond mussel</name>
    <name type="synonym">Anodonta woodiana</name>
    <dbReference type="NCBI Taxonomy" id="1069815"/>
    <lineage>
        <taxon>Eukaryota</taxon>
        <taxon>Metazoa</taxon>
        <taxon>Spiralia</taxon>
        <taxon>Lophotrochozoa</taxon>
        <taxon>Mollusca</taxon>
        <taxon>Bivalvia</taxon>
        <taxon>Autobranchia</taxon>
        <taxon>Heteroconchia</taxon>
        <taxon>Palaeoheterodonta</taxon>
        <taxon>Unionida</taxon>
        <taxon>Unionoidea</taxon>
        <taxon>Unionidae</taxon>
        <taxon>Unioninae</taxon>
        <taxon>Sinanodonta</taxon>
    </lineage>
</organism>
<evidence type="ECO:0000259" key="10">
    <source>
        <dbReference type="PROSITE" id="PS51296"/>
    </source>
</evidence>
<evidence type="ECO:0000256" key="7">
    <source>
        <dbReference type="ARBA" id="ARBA00023002"/>
    </source>
</evidence>
<dbReference type="PRINTS" id="PR00469">
    <property type="entry name" value="PNDRDTASEII"/>
</dbReference>
<keyword evidence="7" id="KW-0560">Oxidoreductase</keyword>
<keyword evidence="8" id="KW-0408">Iron</keyword>
<evidence type="ECO:0000256" key="5">
    <source>
        <dbReference type="ARBA" id="ARBA00022723"/>
    </source>
</evidence>
<evidence type="ECO:0000313" key="11">
    <source>
        <dbReference type="EMBL" id="KAL3857179.1"/>
    </source>
</evidence>
<comment type="cofactor">
    <cofactor evidence="1">
        <name>FAD</name>
        <dbReference type="ChEBI" id="CHEBI:57692"/>
    </cofactor>
</comment>
<dbReference type="InterPro" id="IPR050446">
    <property type="entry name" value="FAD-oxidoreductase/Apoptosis"/>
</dbReference>
<dbReference type="GO" id="GO:0016491">
    <property type="term" value="F:oxidoreductase activity"/>
    <property type="evidence" value="ECO:0007669"/>
    <property type="project" value="UniProtKB-KW"/>
</dbReference>
<dbReference type="InterPro" id="IPR036922">
    <property type="entry name" value="Rieske_2Fe-2S_sf"/>
</dbReference>
<dbReference type="SUPFAM" id="SSF51905">
    <property type="entry name" value="FAD/NAD(P)-binding domain"/>
    <property type="match status" value="1"/>
</dbReference>
<dbReference type="GO" id="GO:0051537">
    <property type="term" value="F:2 iron, 2 sulfur cluster binding"/>
    <property type="evidence" value="ECO:0007669"/>
    <property type="project" value="UniProtKB-KW"/>
</dbReference>
<dbReference type="GO" id="GO:0046872">
    <property type="term" value="F:metal ion binding"/>
    <property type="evidence" value="ECO:0007669"/>
    <property type="project" value="UniProtKB-KW"/>
</dbReference>
<keyword evidence="6" id="KW-0274">FAD</keyword>